<name>A0AAD7Z720_DIPPU</name>
<reference evidence="2" key="2">
    <citation type="submission" date="2023-05" db="EMBL/GenBank/DDBJ databases">
        <authorList>
            <person name="Fouks B."/>
        </authorList>
    </citation>
    <scope>NUCLEOTIDE SEQUENCE</scope>
    <source>
        <strain evidence="2">Stay&amp;Tobe</strain>
        <tissue evidence="2">Testes</tissue>
    </source>
</reference>
<reference evidence="2" key="1">
    <citation type="journal article" date="2023" name="IScience">
        <title>Live-bearing cockroach genome reveals convergent evolutionary mechanisms linked to viviparity in insects and beyond.</title>
        <authorList>
            <person name="Fouks B."/>
            <person name="Harrison M.C."/>
            <person name="Mikhailova A.A."/>
            <person name="Marchal E."/>
            <person name="English S."/>
            <person name="Carruthers M."/>
            <person name="Jennings E.C."/>
            <person name="Chiamaka E.L."/>
            <person name="Frigard R.A."/>
            <person name="Pippel M."/>
            <person name="Attardo G.M."/>
            <person name="Benoit J.B."/>
            <person name="Bornberg-Bauer E."/>
            <person name="Tobe S.S."/>
        </authorList>
    </citation>
    <scope>NUCLEOTIDE SEQUENCE</scope>
    <source>
        <strain evidence="2">Stay&amp;Tobe</strain>
    </source>
</reference>
<feature type="compositionally biased region" description="Basic and acidic residues" evidence="1">
    <location>
        <begin position="148"/>
        <end position="158"/>
    </location>
</feature>
<accession>A0AAD7Z720</accession>
<keyword evidence="3" id="KW-1185">Reference proteome</keyword>
<feature type="compositionally biased region" description="Polar residues" evidence="1">
    <location>
        <begin position="1"/>
        <end position="11"/>
    </location>
</feature>
<comment type="caution">
    <text evidence="2">The sequence shown here is derived from an EMBL/GenBank/DDBJ whole genome shotgun (WGS) entry which is preliminary data.</text>
</comment>
<evidence type="ECO:0000313" key="3">
    <source>
        <dbReference type="Proteomes" id="UP001233999"/>
    </source>
</evidence>
<feature type="compositionally biased region" description="Basic and acidic residues" evidence="1">
    <location>
        <begin position="110"/>
        <end position="119"/>
    </location>
</feature>
<organism evidence="2 3">
    <name type="scientific">Diploptera punctata</name>
    <name type="common">Pacific beetle cockroach</name>
    <dbReference type="NCBI Taxonomy" id="6984"/>
    <lineage>
        <taxon>Eukaryota</taxon>
        <taxon>Metazoa</taxon>
        <taxon>Ecdysozoa</taxon>
        <taxon>Arthropoda</taxon>
        <taxon>Hexapoda</taxon>
        <taxon>Insecta</taxon>
        <taxon>Pterygota</taxon>
        <taxon>Neoptera</taxon>
        <taxon>Polyneoptera</taxon>
        <taxon>Dictyoptera</taxon>
        <taxon>Blattodea</taxon>
        <taxon>Blaberoidea</taxon>
        <taxon>Blaberidae</taxon>
        <taxon>Diplopterinae</taxon>
        <taxon>Diploptera</taxon>
    </lineage>
</organism>
<gene>
    <name evidence="2" type="ORF">L9F63_025780</name>
</gene>
<sequence>MDLDIYNQQQGPDKGTMLRRPWPPLYRHPLQHRPRFCFRPPDPPAEWRDYNFTNKGRDYYFMAPMYRNALPPPPPPLNYPSRHMLLLDPRQRRTSQAHVPCPCMQRNRSRSLEDVRSEANSDWEEDNGRDGPWSSTRPLQVAGSCGNKENHRMQRRSMENLLDTNSPWRKPSFPGSLS</sequence>
<proteinExistence type="predicted"/>
<feature type="region of interest" description="Disordered" evidence="1">
    <location>
        <begin position="91"/>
        <end position="178"/>
    </location>
</feature>
<evidence type="ECO:0000313" key="2">
    <source>
        <dbReference type="EMBL" id="KAJ9575269.1"/>
    </source>
</evidence>
<dbReference type="AlphaFoldDB" id="A0AAD7Z720"/>
<dbReference type="EMBL" id="JASPKZ010010058">
    <property type="protein sequence ID" value="KAJ9575269.1"/>
    <property type="molecule type" value="Genomic_DNA"/>
</dbReference>
<evidence type="ECO:0000256" key="1">
    <source>
        <dbReference type="SAM" id="MobiDB-lite"/>
    </source>
</evidence>
<dbReference type="Proteomes" id="UP001233999">
    <property type="component" value="Unassembled WGS sequence"/>
</dbReference>
<feature type="region of interest" description="Disordered" evidence="1">
    <location>
        <begin position="1"/>
        <end position="22"/>
    </location>
</feature>
<protein>
    <submittedName>
        <fullName evidence="2">Uncharacterized protein</fullName>
    </submittedName>
</protein>